<dbReference type="EMBL" id="JAMXQV010000024">
    <property type="protein sequence ID" value="MCR6488353.1"/>
    <property type="molecule type" value="Genomic_DNA"/>
</dbReference>
<sequence>MSTFTRCTRDGDTVHKQLAPAAVFAAFTDALCRDGLPAITGYLATLRAAGVRLPDRLELVDGANTAEGRPARLGVRHRWIDGRLLPEIITTDPARAVTAIRTVLGWLTALENTDARIDTNLANFCLPDDGAPVLIDLLPPLIPSARPAARTPFETLFDALCFDTTLTRAAMLGYAARALLQAGHTAAAANVLRLAPATAGTAFPAAWFGARLTLARAATEDRVPLQAMLQLFERTSVLALSRLRPGEQRRRVHDTQAAVEACAA</sequence>
<evidence type="ECO:0000313" key="1">
    <source>
        <dbReference type="EMBL" id="MCR6488353.1"/>
    </source>
</evidence>
<gene>
    <name evidence="1" type="ORF">M8542_36535</name>
</gene>
<dbReference type="Proteomes" id="UP001144096">
    <property type="component" value="Unassembled WGS sequence"/>
</dbReference>
<comment type="caution">
    <text evidence="1">The sequence shown here is derived from an EMBL/GenBank/DDBJ whole genome shotgun (WGS) entry which is preliminary data.</text>
</comment>
<dbReference type="RefSeq" id="WP_257924912.1">
    <property type="nucleotide sequence ID" value="NZ_JAMXQV010000024.1"/>
</dbReference>
<evidence type="ECO:0000313" key="2">
    <source>
        <dbReference type="Proteomes" id="UP001144096"/>
    </source>
</evidence>
<proteinExistence type="predicted"/>
<organism evidence="1 2">
    <name type="scientific">Amycolatopsis iheyensis</name>
    <dbReference type="NCBI Taxonomy" id="2945988"/>
    <lineage>
        <taxon>Bacteria</taxon>
        <taxon>Bacillati</taxon>
        <taxon>Actinomycetota</taxon>
        <taxon>Actinomycetes</taxon>
        <taxon>Pseudonocardiales</taxon>
        <taxon>Pseudonocardiaceae</taxon>
        <taxon>Amycolatopsis</taxon>
    </lineage>
</organism>
<keyword evidence="2" id="KW-1185">Reference proteome</keyword>
<accession>A0A9X2NIA0</accession>
<dbReference type="AlphaFoldDB" id="A0A9X2NIA0"/>
<reference evidence="1" key="1">
    <citation type="submission" date="2022-06" db="EMBL/GenBank/DDBJ databases">
        <title>Amycolatopsis iheyaensis sp. nov., a new species of the genus Amycolatopsis isolated from soil in Iheya island, Japan.</title>
        <authorList>
            <person name="Ngamcharungchit C."/>
            <person name="Kanto H."/>
            <person name="Take A."/>
            <person name="Intra B."/>
            <person name="Matsumoto A."/>
            <person name="Panbangred W."/>
            <person name="Inahashi Y."/>
        </authorList>
    </citation>
    <scope>NUCLEOTIDE SEQUENCE</scope>
    <source>
        <strain evidence="1">OK19-0408</strain>
    </source>
</reference>
<protein>
    <submittedName>
        <fullName evidence="1">Uncharacterized protein</fullName>
    </submittedName>
</protein>
<name>A0A9X2NIA0_9PSEU</name>